<dbReference type="InterPro" id="IPR049046">
    <property type="entry name" value="Beta-AFase-like_GH127_middle"/>
</dbReference>
<accession>A0ABT2UPN9</accession>
<dbReference type="SUPFAM" id="SSF48208">
    <property type="entry name" value="Six-hairpin glycosidases"/>
    <property type="match status" value="1"/>
</dbReference>
<dbReference type="Proteomes" id="UP001652445">
    <property type="component" value="Unassembled WGS sequence"/>
</dbReference>
<dbReference type="GO" id="GO:0016787">
    <property type="term" value="F:hydrolase activity"/>
    <property type="evidence" value="ECO:0007669"/>
    <property type="project" value="UniProtKB-KW"/>
</dbReference>
<keyword evidence="5" id="KW-1185">Reference proteome</keyword>
<dbReference type="InterPro" id="IPR049174">
    <property type="entry name" value="Beta-AFase-like"/>
</dbReference>
<dbReference type="Pfam" id="PF20737">
    <property type="entry name" value="Glyco_hydro127C"/>
    <property type="match status" value="1"/>
</dbReference>
<comment type="caution">
    <text evidence="4">The sequence shown here is derived from an EMBL/GenBank/DDBJ whole genome shotgun (WGS) entry which is preliminary data.</text>
</comment>
<dbReference type="RefSeq" id="WP_262687458.1">
    <property type="nucleotide sequence ID" value="NZ_JAOQIO010000107.1"/>
</dbReference>
<gene>
    <name evidence="4" type="ORF">OB236_31235</name>
</gene>
<dbReference type="InterPro" id="IPR012878">
    <property type="entry name" value="Beta-AFase-like_GH127_cat"/>
</dbReference>
<dbReference type="Pfam" id="PF20736">
    <property type="entry name" value="Glyco_hydro127M"/>
    <property type="match status" value="1"/>
</dbReference>
<feature type="domain" description="Non-reducing end beta-L-arabinofuranosidase-like GH127 C-terminal" evidence="3">
    <location>
        <begin position="535"/>
        <end position="651"/>
    </location>
</feature>
<dbReference type="InterPro" id="IPR049049">
    <property type="entry name" value="Beta-AFase-like_GH127_C"/>
</dbReference>
<protein>
    <submittedName>
        <fullName evidence="4">Glycoside hydrolase family 127 protein</fullName>
    </submittedName>
</protein>
<evidence type="ECO:0000259" key="3">
    <source>
        <dbReference type="Pfam" id="PF20737"/>
    </source>
</evidence>
<reference evidence="4 5" key="1">
    <citation type="submission" date="2022-09" db="EMBL/GenBank/DDBJ databases">
        <authorList>
            <person name="Han X.L."/>
            <person name="Wang Q."/>
            <person name="Lu T."/>
        </authorList>
    </citation>
    <scope>NUCLEOTIDE SEQUENCE [LARGE SCALE GENOMIC DNA]</scope>
    <source>
        <strain evidence="4 5">WQ 127069</strain>
    </source>
</reference>
<feature type="domain" description="Non-reducing end beta-L-arabinofuranosidase-like GH127 middle" evidence="2">
    <location>
        <begin position="438"/>
        <end position="533"/>
    </location>
</feature>
<dbReference type="PANTHER" id="PTHR43465:SF2">
    <property type="entry name" value="DUF1680 DOMAIN PROTEIN (AFU_ORTHOLOGUE AFUA_1G08910)"/>
    <property type="match status" value="1"/>
</dbReference>
<evidence type="ECO:0000313" key="4">
    <source>
        <dbReference type="EMBL" id="MCU6796608.1"/>
    </source>
</evidence>
<sequence>MSTINEAVNIRKITPVPLKRVSIDGGFWLQRQETNRNITLQIQYEQCLLTGRLNAWKLDWKQGDANQPHRFWDSDIAKWIEAAAYSLTTHPDDELERQVDDAIDLIAAAQQEDGYLNIFYTVVEPHNRWKDLKDGHELYCAGHLMEAAVAYFEATGKRLLLDVMCRYADYIDMVFGPGEGQIRGYDGHPEIELALVKLYRTTGEQRYLELCQFFVDERGQQPHFFDQEAASRGKQPSRTGYAPYDHYQAHLPIREQRTVEGHSVRAVYLYSGVADLAAEIKDASLYEACEQLWNHMVEKRMYITGGIGSTDHYERFTYDYDLPNDTAYAETCASIGLIFWAHRMALQSGDSRYMDELEHTLYNGTISGVSQNGSRFFYANHLEVLPAAHHFNTLKFNKTAVAEQRQEWFGCSCCPPNIARLIASLGQYMYAEGNDEAIIHLYGESHASLNIGSQHVELQQQTNYPWDETVSIQVSPERAAEFSISLRLPGWCRKVQVKINDQSIDCIPLMHKGYIRLTRTWSPDDRIELILQMPVEAVEAHPEVRANAGRIALQRGPIVYCLEETDNSTNLRDMTVSLDEMPQARHEASLLSGITILEGTASRSTLQNWEGKLYRRAVAAQDDEAKELVTFRAVPYYAWGNRAPGEMLVWVGKK</sequence>
<organism evidence="4 5">
    <name type="scientific">Paenibacillus baimaensis</name>
    <dbReference type="NCBI Taxonomy" id="2982185"/>
    <lineage>
        <taxon>Bacteria</taxon>
        <taxon>Bacillati</taxon>
        <taxon>Bacillota</taxon>
        <taxon>Bacilli</taxon>
        <taxon>Bacillales</taxon>
        <taxon>Paenibacillaceae</taxon>
        <taxon>Paenibacillus</taxon>
    </lineage>
</organism>
<proteinExistence type="predicted"/>
<evidence type="ECO:0000313" key="5">
    <source>
        <dbReference type="Proteomes" id="UP001652445"/>
    </source>
</evidence>
<feature type="domain" description="Non-reducing end beta-L-arabinofuranosidase-like GH127 catalytic" evidence="1">
    <location>
        <begin position="21"/>
        <end position="426"/>
    </location>
</feature>
<name>A0ABT2UPN9_9BACL</name>
<evidence type="ECO:0000259" key="2">
    <source>
        <dbReference type="Pfam" id="PF20736"/>
    </source>
</evidence>
<dbReference type="Pfam" id="PF07944">
    <property type="entry name" value="Beta-AFase-like_GH127_cat"/>
    <property type="match status" value="1"/>
</dbReference>
<dbReference type="PANTHER" id="PTHR43465">
    <property type="entry name" value="DUF1680 DOMAIN PROTEIN (AFU_ORTHOLOGUE AFUA_1G08910)"/>
    <property type="match status" value="1"/>
</dbReference>
<keyword evidence="4" id="KW-0378">Hydrolase</keyword>
<evidence type="ECO:0000259" key="1">
    <source>
        <dbReference type="Pfam" id="PF07944"/>
    </source>
</evidence>
<dbReference type="InterPro" id="IPR008928">
    <property type="entry name" value="6-hairpin_glycosidase_sf"/>
</dbReference>
<dbReference type="EMBL" id="JAOQIO010000107">
    <property type="protein sequence ID" value="MCU6796608.1"/>
    <property type="molecule type" value="Genomic_DNA"/>
</dbReference>